<gene>
    <name evidence="1" type="ORF">FX987_02000</name>
</gene>
<protein>
    <submittedName>
        <fullName evidence="1">Uncharacterized protein</fullName>
    </submittedName>
</protein>
<accession>A0AAP9NM45</accession>
<organism evidence="1 2">
    <name type="scientific">Vreelandella titanicae</name>
    <dbReference type="NCBI Taxonomy" id="664683"/>
    <lineage>
        <taxon>Bacteria</taxon>
        <taxon>Pseudomonadati</taxon>
        <taxon>Pseudomonadota</taxon>
        <taxon>Gammaproteobacteria</taxon>
        <taxon>Oceanospirillales</taxon>
        <taxon>Halomonadaceae</taxon>
        <taxon>Vreelandella</taxon>
    </lineage>
</organism>
<name>A0AAP9NM45_9GAMM</name>
<sequence length="99" mass="11123">MHDPIMTTDPHTGEQIELNRLAQRYQLPKGTVYSRHLAGKRGMDLIAHQKRGSVSDAVRERQEQEARASYIEQAKRSPLARPLNHIADAGKMIGGEQHA</sequence>
<dbReference type="EMBL" id="CP054580">
    <property type="protein sequence ID" value="QKS24226.1"/>
    <property type="molecule type" value="Genomic_DNA"/>
</dbReference>
<dbReference type="Proteomes" id="UP000509761">
    <property type="component" value="Chromosome"/>
</dbReference>
<dbReference type="AlphaFoldDB" id="A0AAP9NM45"/>
<evidence type="ECO:0000313" key="1">
    <source>
        <dbReference type="EMBL" id="QKS24226.1"/>
    </source>
</evidence>
<proteinExistence type="predicted"/>
<keyword evidence="2" id="KW-1185">Reference proteome</keyword>
<reference evidence="1 2" key="1">
    <citation type="submission" date="2019-12" db="EMBL/GenBank/DDBJ databases">
        <title>Genome sequencing and assembly of endphytes of Porphyra tenera.</title>
        <authorList>
            <person name="Park J.M."/>
            <person name="Shin R."/>
            <person name="Jo S.H."/>
        </authorList>
    </citation>
    <scope>NUCLEOTIDE SEQUENCE [LARGE SCALE GENOMIC DNA]</scope>
    <source>
        <strain evidence="1 2">GPM3</strain>
    </source>
</reference>
<evidence type="ECO:0000313" key="2">
    <source>
        <dbReference type="Proteomes" id="UP000509761"/>
    </source>
</evidence>